<evidence type="ECO:0000313" key="3">
    <source>
        <dbReference type="EMBL" id="KAI5440941.1"/>
    </source>
</evidence>
<dbReference type="AlphaFoldDB" id="A0A9D4YPI9"/>
<dbReference type="Proteomes" id="UP001058974">
    <property type="component" value="Chromosome 1"/>
</dbReference>
<dbReference type="Gene3D" id="1.20.1280.50">
    <property type="match status" value="1"/>
</dbReference>
<feature type="region of interest" description="Disordered" evidence="1">
    <location>
        <begin position="1"/>
        <end position="23"/>
    </location>
</feature>
<organism evidence="3 4">
    <name type="scientific">Pisum sativum</name>
    <name type="common">Garden pea</name>
    <name type="synonym">Lathyrus oleraceus</name>
    <dbReference type="NCBI Taxonomy" id="3888"/>
    <lineage>
        <taxon>Eukaryota</taxon>
        <taxon>Viridiplantae</taxon>
        <taxon>Streptophyta</taxon>
        <taxon>Embryophyta</taxon>
        <taxon>Tracheophyta</taxon>
        <taxon>Spermatophyta</taxon>
        <taxon>Magnoliopsida</taxon>
        <taxon>eudicotyledons</taxon>
        <taxon>Gunneridae</taxon>
        <taxon>Pentapetalae</taxon>
        <taxon>rosids</taxon>
        <taxon>fabids</taxon>
        <taxon>Fabales</taxon>
        <taxon>Fabaceae</taxon>
        <taxon>Papilionoideae</taxon>
        <taxon>50 kb inversion clade</taxon>
        <taxon>NPAAA clade</taxon>
        <taxon>Hologalegina</taxon>
        <taxon>IRL clade</taxon>
        <taxon>Fabeae</taxon>
        <taxon>Lathyrus</taxon>
    </lineage>
</organism>
<dbReference type="NCBIfam" id="TIGR01640">
    <property type="entry name" value="F_box_assoc_1"/>
    <property type="match status" value="1"/>
</dbReference>
<feature type="non-terminal residue" evidence="3">
    <location>
        <position position="1"/>
    </location>
</feature>
<dbReference type="InterPro" id="IPR050796">
    <property type="entry name" value="SCF_F-box_component"/>
</dbReference>
<dbReference type="InterPro" id="IPR017451">
    <property type="entry name" value="F-box-assoc_interact_dom"/>
</dbReference>
<dbReference type="Pfam" id="PF12937">
    <property type="entry name" value="F-box-like"/>
    <property type="match status" value="1"/>
</dbReference>
<protein>
    <recommendedName>
        <fullName evidence="2">F-box domain-containing protein</fullName>
    </recommendedName>
</protein>
<comment type="caution">
    <text evidence="3">The sequence shown here is derived from an EMBL/GenBank/DDBJ whole genome shotgun (WGS) entry which is preliminary data.</text>
</comment>
<dbReference type="PANTHER" id="PTHR31672:SF13">
    <property type="entry name" value="F-BOX PROTEIN CPR30-LIKE"/>
    <property type="match status" value="1"/>
</dbReference>
<dbReference type="PANTHER" id="PTHR31672">
    <property type="entry name" value="BNACNNG10540D PROTEIN"/>
    <property type="match status" value="1"/>
</dbReference>
<dbReference type="InterPro" id="IPR036047">
    <property type="entry name" value="F-box-like_dom_sf"/>
</dbReference>
<proteinExistence type="predicted"/>
<gene>
    <name evidence="3" type="ORF">KIW84_010421</name>
</gene>
<evidence type="ECO:0000259" key="2">
    <source>
        <dbReference type="PROSITE" id="PS50181"/>
    </source>
</evidence>
<name>A0A9D4YPI9_PEA</name>
<keyword evidence="4" id="KW-1185">Reference proteome</keyword>
<dbReference type="EMBL" id="JAMSHJ010000001">
    <property type="protein sequence ID" value="KAI5440941.1"/>
    <property type="molecule type" value="Genomic_DNA"/>
</dbReference>
<dbReference type="InterPro" id="IPR001810">
    <property type="entry name" value="F-box_dom"/>
</dbReference>
<dbReference type="SUPFAM" id="SSF101898">
    <property type="entry name" value="NHL repeat"/>
    <property type="match status" value="1"/>
</dbReference>
<feature type="domain" description="F-box" evidence="2">
    <location>
        <begin position="27"/>
        <end position="72"/>
    </location>
</feature>
<dbReference type="SMART" id="SM00256">
    <property type="entry name" value="FBOX"/>
    <property type="match status" value="1"/>
</dbReference>
<reference evidence="3 4" key="1">
    <citation type="journal article" date="2022" name="Nat. Genet.">
        <title>Improved pea reference genome and pan-genome highlight genomic features and evolutionary characteristics.</title>
        <authorList>
            <person name="Yang T."/>
            <person name="Liu R."/>
            <person name="Luo Y."/>
            <person name="Hu S."/>
            <person name="Wang D."/>
            <person name="Wang C."/>
            <person name="Pandey M.K."/>
            <person name="Ge S."/>
            <person name="Xu Q."/>
            <person name="Li N."/>
            <person name="Li G."/>
            <person name="Huang Y."/>
            <person name="Saxena R.K."/>
            <person name="Ji Y."/>
            <person name="Li M."/>
            <person name="Yan X."/>
            <person name="He Y."/>
            <person name="Liu Y."/>
            <person name="Wang X."/>
            <person name="Xiang C."/>
            <person name="Varshney R.K."/>
            <person name="Ding H."/>
            <person name="Gao S."/>
            <person name="Zong X."/>
        </authorList>
    </citation>
    <scope>NUCLEOTIDE SEQUENCE [LARGE SCALE GENOMIC DNA]</scope>
    <source>
        <strain evidence="3 4">cv. Zhongwan 6</strain>
    </source>
</reference>
<dbReference type="PROSITE" id="PS50181">
    <property type="entry name" value="FBOX"/>
    <property type="match status" value="1"/>
</dbReference>
<evidence type="ECO:0000256" key="1">
    <source>
        <dbReference type="SAM" id="MobiDB-lite"/>
    </source>
</evidence>
<sequence length="411" mass="47244">NSPGHNFPEAPMMFNSPDNARPKINSPSPVTAVPDELIAEVLSLLKVKSLLRLKCVSKSWNKLISDPFFVKIHFHKSSLNTDLTLFSAHHTGKSTYTQLTVYPVHTLLENNSTTSIVTVIRRFFSNEYHQVVGSCNGLCCLMEEYSNTEFREFSFRLCNPATKSLSHKLGYFRIQPNNPNSLFKFSFGYDNLTAKYKVVAFSPNEVRVFTLGDNNVWRNIPNFPIYPFNLIRSGQDGGLYVSNCLIWFADRTRLFNGHSAYLDLEQFVIISLNLGAETYAELLPPQDFDGEFLYLPNVCLLMECLCFSHHSNGNNIVIWQMRDFGVQESWTKLFNFSYPDFFQDPISYLGCCGELWPLYVLENGNILILANGEGQVIRYNRRDNRIDPIRISNTRSWFYVHRYVESLVSIC</sequence>
<accession>A0A9D4YPI9</accession>
<evidence type="ECO:0000313" key="4">
    <source>
        <dbReference type="Proteomes" id="UP001058974"/>
    </source>
</evidence>
<dbReference type="Pfam" id="PF08268">
    <property type="entry name" value="FBA_3"/>
    <property type="match status" value="1"/>
</dbReference>
<dbReference type="SUPFAM" id="SSF81383">
    <property type="entry name" value="F-box domain"/>
    <property type="match status" value="1"/>
</dbReference>
<dbReference type="InterPro" id="IPR013187">
    <property type="entry name" value="F-box-assoc_dom_typ3"/>
</dbReference>
<dbReference type="Gramene" id="Psat01G0042100-T1">
    <property type="protein sequence ID" value="KAI5440941.1"/>
    <property type="gene ID" value="KIW84_010421"/>
</dbReference>